<dbReference type="RefSeq" id="WP_049991308.1">
    <property type="nucleotide sequence ID" value="NZ_FOIS01000003.1"/>
</dbReference>
<reference evidence="2" key="1">
    <citation type="submission" date="2016-10" db="EMBL/GenBank/DDBJ databases">
        <authorList>
            <person name="Varghese N."/>
        </authorList>
    </citation>
    <scope>NUCLEOTIDE SEQUENCE [LARGE SCALE GENOMIC DNA]</scope>
    <source>
        <strain evidence="2">CGMCC 1.12284</strain>
    </source>
</reference>
<accession>A0A1I0P818</accession>
<dbReference type="STRING" id="1202768.SAMN05216285_2249"/>
<dbReference type="Proteomes" id="UP000183275">
    <property type="component" value="Unassembled WGS sequence"/>
</dbReference>
<proteinExistence type="predicted"/>
<sequence length="102" mass="10634">MPAWNDSTALADSQTFAAGETATASIAGYHTPAICVNLESLEGNADDTLTVEIVGDVGTYEVDERTLSATGSYIVDVPQADQVRLTSANGTTLSAEARNNPR</sequence>
<organism evidence="1 2">
    <name type="scientific">Natrinema salifodinae</name>
    <dbReference type="NCBI Taxonomy" id="1202768"/>
    <lineage>
        <taxon>Archaea</taxon>
        <taxon>Methanobacteriati</taxon>
        <taxon>Methanobacteriota</taxon>
        <taxon>Stenosarchaea group</taxon>
        <taxon>Halobacteria</taxon>
        <taxon>Halobacteriales</taxon>
        <taxon>Natrialbaceae</taxon>
        <taxon>Natrinema</taxon>
    </lineage>
</organism>
<dbReference type="OrthoDB" id="263717at2157"/>
<protein>
    <submittedName>
        <fullName evidence="1">Uncharacterized protein</fullName>
    </submittedName>
</protein>
<dbReference type="EMBL" id="FOIS01000003">
    <property type="protein sequence ID" value="SEW10341.1"/>
    <property type="molecule type" value="Genomic_DNA"/>
</dbReference>
<keyword evidence="2" id="KW-1185">Reference proteome</keyword>
<gene>
    <name evidence="1" type="ORF">SAMN05216285_2249</name>
</gene>
<evidence type="ECO:0000313" key="1">
    <source>
        <dbReference type="EMBL" id="SEW10341.1"/>
    </source>
</evidence>
<name>A0A1I0P818_9EURY</name>
<dbReference type="AlphaFoldDB" id="A0A1I0P818"/>
<evidence type="ECO:0000313" key="2">
    <source>
        <dbReference type="Proteomes" id="UP000183275"/>
    </source>
</evidence>